<proteinExistence type="predicted"/>
<protein>
    <submittedName>
        <fullName evidence="2">Uncharacterized protein</fullName>
    </submittedName>
</protein>
<feature type="compositionally biased region" description="Polar residues" evidence="1">
    <location>
        <begin position="241"/>
        <end position="255"/>
    </location>
</feature>
<accession>A0A166NAZ9</accession>
<dbReference type="OrthoDB" id="2646484at2759"/>
<name>A0A166NAZ9_9AGAM</name>
<dbReference type="Proteomes" id="UP000076532">
    <property type="component" value="Unassembled WGS sequence"/>
</dbReference>
<feature type="region of interest" description="Disordered" evidence="1">
    <location>
        <begin position="283"/>
        <end position="334"/>
    </location>
</feature>
<dbReference type="AlphaFoldDB" id="A0A166NAZ9"/>
<organism evidence="2 3">
    <name type="scientific">Athelia psychrophila</name>
    <dbReference type="NCBI Taxonomy" id="1759441"/>
    <lineage>
        <taxon>Eukaryota</taxon>
        <taxon>Fungi</taxon>
        <taxon>Dikarya</taxon>
        <taxon>Basidiomycota</taxon>
        <taxon>Agaricomycotina</taxon>
        <taxon>Agaricomycetes</taxon>
        <taxon>Agaricomycetidae</taxon>
        <taxon>Atheliales</taxon>
        <taxon>Atheliaceae</taxon>
        <taxon>Athelia</taxon>
    </lineage>
</organism>
<evidence type="ECO:0000256" key="1">
    <source>
        <dbReference type="SAM" id="MobiDB-lite"/>
    </source>
</evidence>
<dbReference type="EMBL" id="KV417524">
    <property type="protein sequence ID" value="KZP24825.1"/>
    <property type="molecule type" value="Genomic_DNA"/>
</dbReference>
<feature type="region of interest" description="Disordered" evidence="1">
    <location>
        <begin position="238"/>
        <end position="268"/>
    </location>
</feature>
<sequence length="334" mass="36057">MRLRNCIRGYLFSTVLPSGRIPHFKTLGIEENVFCVIELPGGEDRHREMKSQQEAMGTPSAYYLSGAQWPELAIRSQAEAPPTVIISSCSVSTVLFHDSEWQLSESTILRNWSLSADVDDSHENDRSTISATTSADDEASRVPFSNCDSDEWATTNTLMNAYGETSVTYGNSGITYEGYDGGNVELDISVGGPRLACAAAQSTTRKPSSFPSDPTAEAIPNGKIDQLVVGWHPSNRLAQRLPSTSSNLENDTQPHSPRPPAHQVLSENDTNETCCALFSTSEETVSCGDGDGGSDKSTGSEEIVSPSIQRKEIKAAQSAQVRQALPVHQSPSQS</sequence>
<gene>
    <name evidence="2" type="ORF">FIBSPDRAFT_929690</name>
</gene>
<reference evidence="2 3" key="1">
    <citation type="journal article" date="2016" name="Mol. Biol. Evol.">
        <title>Comparative Genomics of Early-Diverging Mushroom-Forming Fungi Provides Insights into the Origins of Lignocellulose Decay Capabilities.</title>
        <authorList>
            <person name="Nagy L.G."/>
            <person name="Riley R."/>
            <person name="Tritt A."/>
            <person name="Adam C."/>
            <person name="Daum C."/>
            <person name="Floudas D."/>
            <person name="Sun H."/>
            <person name="Yadav J.S."/>
            <person name="Pangilinan J."/>
            <person name="Larsson K.H."/>
            <person name="Matsuura K."/>
            <person name="Barry K."/>
            <person name="Labutti K."/>
            <person name="Kuo R."/>
            <person name="Ohm R.A."/>
            <person name="Bhattacharya S.S."/>
            <person name="Shirouzu T."/>
            <person name="Yoshinaga Y."/>
            <person name="Martin F.M."/>
            <person name="Grigoriev I.V."/>
            <person name="Hibbett D.S."/>
        </authorList>
    </citation>
    <scope>NUCLEOTIDE SEQUENCE [LARGE SCALE GENOMIC DNA]</scope>
    <source>
        <strain evidence="2 3">CBS 109695</strain>
    </source>
</reference>
<evidence type="ECO:0000313" key="3">
    <source>
        <dbReference type="Proteomes" id="UP000076532"/>
    </source>
</evidence>
<feature type="region of interest" description="Disordered" evidence="1">
    <location>
        <begin position="118"/>
        <end position="143"/>
    </location>
</feature>
<evidence type="ECO:0000313" key="2">
    <source>
        <dbReference type="EMBL" id="KZP24825.1"/>
    </source>
</evidence>
<keyword evidence="3" id="KW-1185">Reference proteome</keyword>